<evidence type="ECO:0000259" key="20">
    <source>
        <dbReference type="PROSITE" id="PS50280"/>
    </source>
</evidence>
<dbReference type="FunFam" id="2.170.270.10:FF:000029">
    <property type="entry name" value="Histone-lysine N-methyltransferase SETDB2"/>
    <property type="match status" value="1"/>
</dbReference>
<dbReference type="GO" id="GO:0005737">
    <property type="term" value="C:cytoplasm"/>
    <property type="evidence" value="ECO:0007669"/>
    <property type="project" value="UniProtKB-ARBA"/>
</dbReference>
<evidence type="ECO:0000256" key="8">
    <source>
        <dbReference type="ARBA" id="ARBA00022691"/>
    </source>
</evidence>
<evidence type="ECO:0000256" key="16">
    <source>
        <dbReference type="ARBA" id="ARBA00040299"/>
    </source>
</evidence>
<dbReference type="SMART" id="SM00391">
    <property type="entry name" value="MBD"/>
    <property type="match status" value="1"/>
</dbReference>
<feature type="domain" description="Pre-SET" evidence="21">
    <location>
        <begin position="302"/>
        <end position="376"/>
    </location>
</feature>
<keyword evidence="8" id="KW-0949">S-adenosyl-L-methionine</keyword>
<feature type="compositionally biased region" description="Basic and acidic residues" evidence="19">
    <location>
        <begin position="462"/>
        <end position="472"/>
    </location>
</feature>
<evidence type="ECO:0000313" key="23">
    <source>
        <dbReference type="EMBL" id="OXB62046.1"/>
    </source>
</evidence>
<evidence type="ECO:0000256" key="6">
    <source>
        <dbReference type="ARBA" id="ARBA00022618"/>
    </source>
</evidence>
<keyword evidence="4" id="KW-0217">Developmental protein</keyword>
<dbReference type="GO" id="GO:0010629">
    <property type="term" value="P:negative regulation of gene expression"/>
    <property type="evidence" value="ECO:0007669"/>
    <property type="project" value="TreeGrafter"/>
</dbReference>
<dbReference type="Pfam" id="PF01429">
    <property type="entry name" value="MBD"/>
    <property type="match status" value="1"/>
</dbReference>
<dbReference type="GO" id="GO:0051301">
    <property type="term" value="P:cell division"/>
    <property type="evidence" value="ECO:0007669"/>
    <property type="project" value="UniProtKB-KW"/>
</dbReference>
<evidence type="ECO:0000256" key="10">
    <source>
        <dbReference type="ARBA" id="ARBA00022776"/>
    </source>
</evidence>
<dbReference type="SUPFAM" id="SSF54171">
    <property type="entry name" value="DNA-binding domain"/>
    <property type="match status" value="1"/>
</dbReference>
<dbReference type="GO" id="GO:0005634">
    <property type="term" value="C:nucleus"/>
    <property type="evidence" value="ECO:0007669"/>
    <property type="project" value="UniProtKB-SubCell"/>
</dbReference>
<feature type="domain" description="SET" evidence="20">
    <location>
        <begin position="379"/>
        <end position="669"/>
    </location>
</feature>
<dbReference type="InterPro" id="IPR007728">
    <property type="entry name" value="Pre-SET_dom"/>
</dbReference>
<keyword evidence="14" id="KW-0131">Cell cycle</keyword>
<keyword evidence="24" id="KW-1185">Reference proteome</keyword>
<feature type="domain" description="MBD" evidence="22">
    <location>
        <begin position="168"/>
        <end position="240"/>
    </location>
</feature>
<organism evidence="23 24">
    <name type="scientific">Callipepla squamata</name>
    <name type="common">Scaled quail</name>
    <dbReference type="NCBI Taxonomy" id="9009"/>
    <lineage>
        <taxon>Eukaryota</taxon>
        <taxon>Metazoa</taxon>
        <taxon>Chordata</taxon>
        <taxon>Craniata</taxon>
        <taxon>Vertebrata</taxon>
        <taxon>Euteleostomi</taxon>
        <taxon>Archelosauria</taxon>
        <taxon>Archosauria</taxon>
        <taxon>Dinosauria</taxon>
        <taxon>Saurischia</taxon>
        <taxon>Theropoda</taxon>
        <taxon>Coelurosauria</taxon>
        <taxon>Aves</taxon>
        <taxon>Neognathae</taxon>
        <taxon>Galloanserae</taxon>
        <taxon>Galliformes</taxon>
        <taxon>Odontophoridae</taxon>
        <taxon>Callipepla</taxon>
    </lineage>
</organism>
<feature type="region of interest" description="Disordered" evidence="19">
    <location>
        <begin position="104"/>
        <end position="145"/>
    </location>
</feature>
<feature type="region of interest" description="Disordered" evidence="19">
    <location>
        <begin position="523"/>
        <end position="574"/>
    </location>
</feature>
<dbReference type="Gene3D" id="2.170.270.10">
    <property type="entry name" value="SET domain"/>
    <property type="match status" value="1"/>
</dbReference>
<dbReference type="InterPro" id="IPR001739">
    <property type="entry name" value="Methyl_CpG_DNA-bd"/>
</dbReference>
<feature type="compositionally biased region" description="Basic and acidic residues" evidence="19">
    <location>
        <begin position="122"/>
        <end position="134"/>
    </location>
</feature>
<feature type="compositionally biased region" description="Basic and acidic residues" evidence="19">
    <location>
        <begin position="104"/>
        <end position="114"/>
    </location>
</feature>
<comment type="caution">
    <text evidence="23">The sequence shown here is derived from an EMBL/GenBank/DDBJ whole genome shotgun (WGS) entry which is preliminary data.</text>
</comment>
<keyword evidence="5" id="KW-0489">Methyltransferase</keyword>
<dbReference type="InterPro" id="IPR046341">
    <property type="entry name" value="SET_dom_sf"/>
</dbReference>
<dbReference type="CDD" id="cd01395">
    <property type="entry name" value="HMT_MBD"/>
    <property type="match status" value="1"/>
</dbReference>
<evidence type="ECO:0000256" key="19">
    <source>
        <dbReference type="SAM" id="MobiDB-lite"/>
    </source>
</evidence>
<feature type="compositionally biased region" description="Basic and acidic residues" evidence="19">
    <location>
        <begin position="545"/>
        <end position="559"/>
    </location>
</feature>
<dbReference type="InterPro" id="IPR051516">
    <property type="entry name" value="SETDB_methyltransferase"/>
</dbReference>
<evidence type="ECO:0000256" key="5">
    <source>
        <dbReference type="ARBA" id="ARBA00022603"/>
    </source>
</evidence>
<dbReference type="InterPro" id="IPR001214">
    <property type="entry name" value="SET_dom"/>
</dbReference>
<comment type="subcellular location">
    <subcellularLocation>
        <location evidence="2">Chromosome</location>
    </subcellularLocation>
    <subcellularLocation>
        <location evidence="1">Nucleus</location>
    </subcellularLocation>
</comment>
<dbReference type="PROSITE" id="PS50982">
    <property type="entry name" value="MBD"/>
    <property type="match status" value="1"/>
</dbReference>
<dbReference type="InterPro" id="IPR016177">
    <property type="entry name" value="DNA-bd_dom_sf"/>
</dbReference>
<evidence type="ECO:0000256" key="13">
    <source>
        <dbReference type="ARBA" id="ARBA00023242"/>
    </source>
</evidence>
<evidence type="ECO:0000256" key="11">
    <source>
        <dbReference type="ARBA" id="ARBA00022833"/>
    </source>
</evidence>
<dbReference type="PROSITE" id="PS50867">
    <property type="entry name" value="PRE_SET"/>
    <property type="match status" value="1"/>
</dbReference>
<dbReference type="GO" id="GO:0003677">
    <property type="term" value="F:DNA binding"/>
    <property type="evidence" value="ECO:0007669"/>
    <property type="project" value="InterPro"/>
</dbReference>
<evidence type="ECO:0000259" key="22">
    <source>
        <dbReference type="PROSITE" id="PS50982"/>
    </source>
</evidence>
<dbReference type="Proteomes" id="UP000198323">
    <property type="component" value="Unassembled WGS sequence"/>
</dbReference>
<evidence type="ECO:0000256" key="3">
    <source>
        <dbReference type="ARBA" id="ARBA00022454"/>
    </source>
</evidence>
<name>A0A226N366_CALSU</name>
<protein>
    <recommendedName>
        <fullName evidence="16">Histone-lysine N-methyltransferase SETDB2</fullName>
        <ecNumber evidence="15">2.1.1.366</ecNumber>
    </recommendedName>
    <alternativeName>
        <fullName evidence="17">SET domain bifurcated 2</fullName>
    </alternativeName>
</protein>
<dbReference type="GO" id="GO:0008270">
    <property type="term" value="F:zinc ion binding"/>
    <property type="evidence" value="ECO:0007669"/>
    <property type="project" value="InterPro"/>
</dbReference>
<evidence type="ECO:0000256" key="2">
    <source>
        <dbReference type="ARBA" id="ARBA00004286"/>
    </source>
</evidence>
<reference evidence="23 24" key="1">
    <citation type="submission" date="2016-07" db="EMBL/GenBank/DDBJ databases">
        <title>Disparate Historic Effective Population Sizes Predicted by Modern Levels of Genome Diversity for the Scaled Quail (Callipepla squamata) and the Northern Bobwhite (Colinus virginianus): Inferences from First and Second Generation Draft Genome Assemblies for Sympatric New World Quail.</title>
        <authorList>
            <person name="Oldeschulte D.L."/>
            <person name="Halley Y.A."/>
            <person name="Bhattarai E.K."/>
            <person name="Brashear W.A."/>
            <person name="Hill J."/>
            <person name="Metz R.P."/>
            <person name="Johnson C.D."/>
            <person name="Rollins D."/>
            <person name="Peterson M.J."/>
            <person name="Bickhart D.M."/>
            <person name="Decker J.E."/>
            <person name="Seabury C.M."/>
        </authorList>
    </citation>
    <scope>NUCLEOTIDE SEQUENCE [LARGE SCALE GENOMIC DNA]</scope>
    <source>
        <strain evidence="23 24">Texas</strain>
        <tissue evidence="23">Leg muscle</tissue>
    </source>
</reference>
<keyword evidence="3" id="KW-0158">Chromosome</keyword>
<dbReference type="EMBL" id="MCFN01000235">
    <property type="protein sequence ID" value="OXB62046.1"/>
    <property type="molecule type" value="Genomic_DNA"/>
</dbReference>
<dbReference type="Pfam" id="PF05033">
    <property type="entry name" value="Pre-SET"/>
    <property type="match status" value="1"/>
</dbReference>
<dbReference type="STRING" id="9009.A0A226N366"/>
<dbReference type="GO" id="GO:0140947">
    <property type="term" value="F:histone H3K9me2 methyltransferase activity"/>
    <property type="evidence" value="ECO:0007669"/>
    <property type="project" value="UniProtKB-EC"/>
</dbReference>
<keyword evidence="6" id="KW-0132">Cell division</keyword>
<evidence type="ECO:0000256" key="1">
    <source>
        <dbReference type="ARBA" id="ARBA00004123"/>
    </source>
</evidence>
<evidence type="ECO:0000256" key="18">
    <source>
        <dbReference type="ARBA" id="ARBA00049087"/>
    </source>
</evidence>
<keyword evidence="11" id="KW-0862">Zinc</keyword>
<dbReference type="InterPro" id="IPR047232">
    <property type="entry name" value="SETDB1/2-like_MBD"/>
</dbReference>
<keyword evidence="9" id="KW-0479">Metal-binding</keyword>
<dbReference type="PANTHER" id="PTHR46024">
    <property type="entry name" value="HISTONE-LYSINE N-METHYLTRANSFERASE EGGLESS"/>
    <property type="match status" value="1"/>
</dbReference>
<dbReference type="GO" id="GO:0005694">
    <property type="term" value="C:chromosome"/>
    <property type="evidence" value="ECO:0007669"/>
    <property type="project" value="UniProtKB-SubCell"/>
</dbReference>
<evidence type="ECO:0000259" key="21">
    <source>
        <dbReference type="PROSITE" id="PS50867"/>
    </source>
</evidence>
<evidence type="ECO:0000256" key="17">
    <source>
        <dbReference type="ARBA" id="ARBA00042995"/>
    </source>
</evidence>
<dbReference type="PROSITE" id="PS50280">
    <property type="entry name" value="SET"/>
    <property type="match status" value="1"/>
</dbReference>
<dbReference type="Gene3D" id="3.30.890.10">
    <property type="entry name" value="Methyl-cpg-binding Protein 2, Chain A"/>
    <property type="match status" value="1"/>
</dbReference>
<dbReference type="SMART" id="SM00468">
    <property type="entry name" value="PreSET"/>
    <property type="match status" value="1"/>
</dbReference>
<keyword evidence="13" id="KW-0539">Nucleus</keyword>
<comment type="catalytic activity">
    <reaction evidence="18">
        <text>N(6),N(6)-dimethyl-L-lysyl(9)-[histone H3] + S-adenosyl-L-methionine = N(6),N(6),N(6)-trimethyl-L-lysyl(9)-[histone H3] + S-adenosyl-L-homocysteine + H(+)</text>
        <dbReference type="Rhea" id="RHEA:60288"/>
        <dbReference type="Rhea" id="RHEA-COMP:15538"/>
        <dbReference type="Rhea" id="RHEA-COMP:15541"/>
        <dbReference type="ChEBI" id="CHEBI:15378"/>
        <dbReference type="ChEBI" id="CHEBI:57856"/>
        <dbReference type="ChEBI" id="CHEBI:59789"/>
        <dbReference type="ChEBI" id="CHEBI:61961"/>
        <dbReference type="ChEBI" id="CHEBI:61976"/>
        <dbReference type="EC" id="2.1.1.366"/>
    </reaction>
</comment>
<evidence type="ECO:0000256" key="14">
    <source>
        <dbReference type="ARBA" id="ARBA00023306"/>
    </source>
</evidence>
<evidence type="ECO:0000256" key="15">
    <source>
        <dbReference type="ARBA" id="ARBA00039052"/>
    </source>
</evidence>
<dbReference type="SUPFAM" id="SSF82199">
    <property type="entry name" value="SET domain"/>
    <property type="match status" value="1"/>
</dbReference>
<evidence type="ECO:0000256" key="9">
    <source>
        <dbReference type="ARBA" id="ARBA00022723"/>
    </source>
</evidence>
<dbReference type="GO" id="GO:0032259">
    <property type="term" value="P:methylation"/>
    <property type="evidence" value="ECO:0007669"/>
    <property type="project" value="UniProtKB-KW"/>
</dbReference>
<dbReference type="OrthoDB" id="5792673at2759"/>
<dbReference type="GO" id="GO:0070828">
    <property type="term" value="P:heterochromatin organization"/>
    <property type="evidence" value="ECO:0007669"/>
    <property type="project" value="TreeGrafter"/>
</dbReference>
<keyword evidence="7" id="KW-0808">Transferase</keyword>
<feature type="region of interest" description="Disordered" evidence="19">
    <location>
        <begin position="462"/>
        <end position="491"/>
    </location>
</feature>
<sequence>MEGKPNLEMAICISGDLKAFWTQLESRRVDIIFEKVQEVLLLLKEKIKNGTATNQAHIALHICFCFYIECWQAWALVNEADLGDLLTLTNVNVLHEESIQETKPKLQHVVRDDSTANSVEGSDSKKEKIEKSDSEGEEASSKIRRVPLNPRYQNHKCSSACLSNRTVSSYKGENPLKIPILFHFQRRHAKADCLSKSLDVNYKAPCGRSLRSFQEVQNYLFETKCDFLFIDHFSFNTYVLLGRNTVNPEPLVFDFDISNGAESVPVSFCNYIDHAKLPYFKYRRASWPRGYYLNNLSSMFLDSCDCTDGCIDRSKCACLQLTARGCRKVSASPNTKTSRGYSYKRLEGPVPSGIYECSVSCRCDKIMCQNRVVQHGIQVRLQVFNTEKKGWGVRCLDDIDKGTFVCTYSGRLMSKAEVQELGGADQDLEESAVNDRGHSFFSKKRKLDTSCSDSEIELVQTGKDDILEKQESSSEAVDNDNESTPVHPRNLSTAAVRRLGTRIAVVDNHQLKMEVDTLVHSASSDEDDSWQPHQSRKTELISGTNKEKERSIQKQKEEGLVEAGQTESAEMDSADCKRKSLPLKGAACGRLNDKRVVKPPTKVPQNATCEEEDHRWSKQGIFCMEADSDRTLLKDANDDNIYILDATKEGNVGRFLNVSKSLHVFFYLP</sequence>
<evidence type="ECO:0000256" key="12">
    <source>
        <dbReference type="ARBA" id="ARBA00022853"/>
    </source>
</evidence>
<proteinExistence type="predicted"/>
<gene>
    <name evidence="23" type="ORF">ASZ78_013419</name>
</gene>
<accession>A0A226N366</accession>
<dbReference type="EC" id="2.1.1.366" evidence="15"/>
<dbReference type="PANTHER" id="PTHR46024:SF3">
    <property type="entry name" value="HISTONE-LYSINE N-METHYLTRANSFERASE SETDB2"/>
    <property type="match status" value="1"/>
</dbReference>
<evidence type="ECO:0000313" key="24">
    <source>
        <dbReference type="Proteomes" id="UP000198323"/>
    </source>
</evidence>
<dbReference type="AlphaFoldDB" id="A0A226N366"/>
<evidence type="ECO:0000256" key="4">
    <source>
        <dbReference type="ARBA" id="ARBA00022473"/>
    </source>
</evidence>
<evidence type="ECO:0000256" key="7">
    <source>
        <dbReference type="ARBA" id="ARBA00022679"/>
    </source>
</evidence>
<keyword evidence="10" id="KW-0498">Mitosis</keyword>
<keyword evidence="12" id="KW-0156">Chromatin regulator</keyword>